<dbReference type="PANTHER" id="PTHR30572">
    <property type="entry name" value="MEMBRANE COMPONENT OF TRANSPORTER-RELATED"/>
    <property type="match status" value="1"/>
</dbReference>
<evidence type="ECO:0000256" key="7">
    <source>
        <dbReference type="SAM" id="Phobius"/>
    </source>
</evidence>
<dbReference type="InterPro" id="IPR003838">
    <property type="entry name" value="ABC3_permease_C"/>
</dbReference>
<evidence type="ECO:0000256" key="6">
    <source>
        <dbReference type="ARBA" id="ARBA00038076"/>
    </source>
</evidence>
<keyword evidence="3 7" id="KW-0812">Transmembrane</keyword>
<keyword evidence="11" id="KW-1185">Reference proteome</keyword>
<evidence type="ECO:0000259" key="9">
    <source>
        <dbReference type="Pfam" id="PF12704"/>
    </source>
</evidence>
<keyword evidence="2" id="KW-1003">Cell membrane</keyword>
<evidence type="ECO:0000259" key="8">
    <source>
        <dbReference type="Pfam" id="PF02687"/>
    </source>
</evidence>
<dbReference type="AlphaFoldDB" id="A0A2A9DLY8"/>
<dbReference type="RefSeq" id="WP_098388762.1">
    <property type="nucleotide sequence ID" value="NZ_LS483464.1"/>
</dbReference>
<evidence type="ECO:0000256" key="1">
    <source>
        <dbReference type="ARBA" id="ARBA00004651"/>
    </source>
</evidence>
<feature type="domain" description="ABC3 transporter permease C-terminal" evidence="8">
    <location>
        <begin position="300"/>
        <end position="414"/>
    </location>
</feature>
<dbReference type="PANTHER" id="PTHR30572:SF4">
    <property type="entry name" value="ABC TRANSPORTER PERMEASE YTRF"/>
    <property type="match status" value="1"/>
</dbReference>
<proteinExistence type="inferred from homology"/>
<dbReference type="GO" id="GO:0005886">
    <property type="term" value="C:plasma membrane"/>
    <property type="evidence" value="ECO:0007669"/>
    <property type="project" value="UniProtKB-SubCell"/>
</dbReference>
<accession>A0A2A9DLY8</accession>
<reference evidence="10 11" key="1">
    <citation type="submission" date="2017-10" db="EMBL/GenBank/DDBJ databases">
        <title>Sequencing the genomes of 1000 actinobacteria strains.</title>
        <authorList>
            <person name="Klenk H.-P."/>
        </authorList>
    </citation>
    <scope>NUCLEOTIDE SEQUENCE [LARGE SCALE GENOMIC DNA]</scope>
    <source>
        <strain evidence="10 11">DSM 20688</strain>
    </source>
</reference>
<evidence type="ECO:0000256" key="4">
    <source>
        <dbReference type="ARBA" id="ARBA00022989"/>
    </source>
</evidence>
<dbReference type="Proteomes" id="UP000221653">
    <property type="component" value="Unassembled WGS sequence"/>
</dbReference>
<dbReference type="InterPro" id="IPR050250">
    <property type="entry name" value="Macrolide_Exporter_MacB"/>
</dbReference>
<comment type="similarity">
    <text evidence="6">Belongs to the ABC-4 integral membrane protein family.</text>
</comment>
<dbReference type="EMBL" id="PDJF01000001">
    <property type="protein sequence ID" value="PFG27381.1"/>
    <property type="molecule type" value="Genomic_DNA"/>
</dbReference>
<sequence>MNLKDAIGLAFSSLRVNKLRAALTLLGVVIGITAVVGISTIGSALRVKTINDIENLGSADYNVQVHEKQEEGDEYNLSTSNLTSSDLLSEEDVDNLRARLGSRVNGIALQGSQLSGPMTSDASEDDASGEVLGVNADFQDVNNINVTTGRKLTDDDVAAARAVAVATEGVVDKLFRGNARAAIGSEVTVESGNNIASFTIVGVSKAPQTSGIVSGGYEPPTLYVPYTTANAAVGADTAFYQVGISVKKGVKPGQVKEMVDAFFSAKYSANEKATYKIWDNTEALNSVNQVLGAMTLAISAIAGIALLVGGIGVMNIMLVSVTERTREIGIRKALGASRGAIRLQFVIESMIICLVGGVIGILGGTALGVGLGLAVAQTVVAPPVSMIVVSLLFSLAIGLFFGSYPANKAAKLDPIEALRYE</sequence>
<feature type="domain" description="MacB-like periplasmic core" evidence="9">
    <location>
        <begin position="22"/>
        <end position="260"/>
    </location>
</feature>
<dbReference type="OrthoDB" id="9780560at2"/>
<feature type="transmembrane region" description="Helical" evidence="7">
    <location>
        <begin position="343"/>
        <end position="374"/>
    </location>
</feature>
<evidence type="ECO:0000313" key="10">
    <source>
        <dbReference type="EMBL" id="PFG27381.1"/>
    </source>
</evidence>
<dbReference type="GO" id="GO:0022857">
    <property type="term" value="F:transmembrane transporter activity"/>
    <property type="evidence" value="ECO:0007669"/>
    <property type="project" value="TreeGrafter"/>
</dbReference>
<feature type="transmembrane region" description="Helical" evidence="7">
    <location>
        <begin position="296"/>
        <end position="322"/>
    </location>
</feature>
<feature type="transmembrane region" description="Helical" evidence="7">
    <location>
        <begin position="21"/>
        <end position="45"/>
    </location>
</feature>
<dbReference type="STRING" id="1724.GCA_001044175_00785"/>
<evidence type="ECO:0000256" key="3">
    <source>
        <dbReference type="ARBA" id="ARBA00022692"/>
    </source>
</evidence>
<gene>
    <name evidence="10" type="ORF">ATK06_0437</name>
</gene>
<comment type="subcellular location">
    <subcellularLocation>
        <location evidence="1">Cell membrane</location>
        <topology evidence="1">Multi-pass membrane protein</topology>
    </subcellularLocation>
</comment>
<comment type="caution">
    <text evidence="10">The sequence shown here is derived from an EMBL/GenBank/DDBJ whole genome shotgun (WGS) entry which is preliminary data.</text>
</comment>
<keyword evidence="4 7" id="KW-1133">Transmembrane helix</keyword>
<feature type="transmembrane region" description="Helical" evidence="7">
    <location>
        <begin position="380"/>
        <end position="401"/>
    </location>
</feature>
<protein>
    <submittedName>
        <fullName evidence="10">Putative ABC transport system permease protein</fullName>
    </submittedName>
</protein>
<name>A0A2A9DLY8_9CORY</name>
<dbReference type="Pfam" id="PF02687">
    <property type="entry name" value="FtsX"/>
    <property type="match status" value="1"/>
</dbReference>
<evidence type="ECO:0000256" key="5">
    <source>
        <dbReference type="ARBA" id="ARBA00023136"/>
    </source>
</evidence>
<dbReference type="InterPro" id="IPR025857">
    <property type="entry name" value="MacB_PCD"/>
</dbReference>
<keyword evidence="5 7" id="KW-0472">Membrane</keyword>
<evidence type="ECO:0000256" key="2">
    <source>
        <dbReference type="ARBA" id="ARBA00022475"/>
    </source>
</evidence>
<organism evidence="10 11">
    <name type="scientific">Corynebacterium renale</name>
    <dbReference type="NCBI Taxonomy" id="1724"/>
    <lineage>
        <taxon>Bacteria</taxon>
        <taxon>Bacillati</taxon>
        <taxon>Actinomycetota</taxon>
        <taxon>Actinomycetes</taxon>
        <taxon>Mycobacteriales</taxon>
        <taxon>Corynebacteriaceae</taxon>
        <taxon>Corynebacterium</taxon>
    </lineage>
</organism>
<evidence type="ECO:0000313" key="11">
    <source>
        <dbReference type="Proteomes" id="UP000221653"/>
    </source>
</evidence>
<dbReference type="Pfam" id="PF12704">
    <property type="entry name" value="MacB_PCD"/>
    <property type="match status" value="1"/>
</dbReference>